<dbReference type="Proteomes" id="UP000192902">
    <property type="component" value="Chromosome"/>
</dbReference>
<evidence type="ECO:0000256" key="1">
    <source>
        <dbReference type="SAM" id="Phobius"/>
    </source>
</evidence>
<dbReference type="RefSeq" id="WP_027305664.1">
    <property type="nucleotide sequence ID" value="NZ_CP020867.1"/>
</dbReference>
<dbReference type="PANTHER" id="PTHR30383">
    <property type="entry name" value="THIOESTERASE 1/PROTEASE 1/LYSOPHOSPHOLIPASE L1"/>
    <property type="match status" value="1"/>
</dbReference>
<evidence type="ECO:0000313" key="2">
    <source>
        <dbReference type="EMBL" id="ARJ56738.1"/>
    </source>
</evidence>
<dbReference type="STRING" id="1121267.CCUN_1141"/>
<dbReference type="InterPro" id="IPR036514">
    <property type="entry name" value="SGNH_hydro_sf"/>
</dbReference>
<dbReference type="InterPro" id="IPR051532">
    <property type="entry name" value="Ester_Hydrolysis_Enzymes"/>
</dbReference>
<dbReference type="Pfam" id="PF04311">
    <property type="entry name" value="DUF459"/>
    <property type="match status" value="1"/>
</dbReference>
<dbReference type="GO" id="GO:0004622">
    <property type="term" value="F:phosphatidylcholine lysophospholipase activity"/>
    <property type="evidence" value="ECO:0007669"/>
    <property type="project" value="TreeGrafter"/>
</dbReference>
<dbReference type="Gene3D" id="3.40.50.1110">
    <property type="entry name" value="SGNH hydrolase"/>
    <property type="match status" value="1"/>
</dbReference>
<keyword evidence="1" id="KW-1133">Transmembrane helix</keyword>
<sequence length="339" mass="39103">MSVLRFFFILIVVFILVVLVMNQSISSYIEQKYHFVFYPQNDILKEANSLKVKLEQIRAILNDEPLSQNNKTQADTKTNDDEEIITLSLELPTQDENLSLENNILDVNQSLNEEKIDEVIKDENISFIDNTKIQIKEGEEFLLIGDSLMQGAAIALSRDLKGLGIKATDLSKQNTGLSYKSYFNWANATNSALNNNHRIKYLVVLLGVNDPWDIKKGGVYHRFNTPGWIEIYTERVKEIIDIAKKHRVKIFWFEIPPVKKEDLNKKIQVLNQIYSSEILKNNEILVNTKLFFSVNNAFSSYIKDENNKSTKVRTDDGIHFTPRGAKEISKLLLEHIYKD</sequence>
<dbReference type="EMBL" id="CP020867">
    <property type="protein sequence ID" value="ARJ56738.1"/>
    <property type="molecule type" value="Genomic_DNA"/>
</dbReference>
<reference evidence="2 3" key="1">
    <citation type="submission" date="2017-04" db="EMBL/GenBank/DDBJ databases">
        <title>Complete genome sequence of the Campylobacter cuniculorum type strain LMG24588.</title>
        <authorList>
            <person name="Miller W.G."/>
            <person name="Yee E."/>
            <person name="Revez J."/>
            <person name="Bono J.L."/>
            <person name="Rossi M."/>
        </authorList>
    </citation>
    <scope>NUCLEOTIDE SEQUENCE [LARGE SCALE GENOMIC DNA]</scope>
    <source>
        <strain evidence="2 3">LMG 24588</strain>
    </source>
</reference>
<dbReference type="InterPro" id="IPR007407">
    <property type="entry name" value="DUF459"/>
</dbReference>
<dbReference type="PANTHER" id="PTHR30383:SF24">
    <property type="entry name" value="THIOESTERASE 1_PROTEASE 1_LYSOPHOSPHOLIPASE L1"/>
    <property type="match status" value="1"/>
</dbReference>
<accession>A0A1W6BXE2</accession>
<keyword evidence="2" id="KW-0378">Hydrolase</keyword>
<proteinExistence type="predicted"/>
<keyword evidence="1" id="KW-0472">Membrane</keyword>
<protein>
    <submittedName>
        <fullName evidence="2">Putative periplasmic SGNH family hydrolase</fullName>
    </submittedName>
</protein>
<dbReference type="AlphaFoldDB" id="A0A1W6BXE2"/>
<gene>
    <name evidence="2" type="ORF">CCUN_1141</name>
</gene>
<dbReference type="SUPFAM" id="SSF52266">
    <property type="entry name" value="SGNH hydrolase"/>
    <property type="match status" value="1"/>
</dbReference>
<name>A0A1W6BXE2_9BACT</name>
<dbReference type="KEGG" id="ccun:CCUN_1141"/>
<feature type="transmembrane region" description="Helical" evidence="1">
    <location>
        <begin position="6"/>
        <end position="25"/>
    </location>
</feature>
<dbReference type="eggNOG" id="COG2845">
    <property type="taxonomic scope" value="Bacteria"/>
</dbReference>
<keyword evidence="1" id="KW-0812">Transmembrane</keyword>
<dbReference type="OrthoDB" id="445620at2"/>
<organism evidence="2 3">
    <name type="scientific">Campylobacter cuniculorum DSM 23162 = LMG 24588</name>
    <dbReference type="NCBI Taxonomy" id="1121267"/>
    <lineage>
        <taxon>Bacteria</taxon>
        <taxon>Pseudomonadati</taxon>
        <taxon>Campylobacterota</taxon>
        <taxon>Epsilonproteobacteria</taxon>
        <taxon>Campylobacterales</taxon>
        <taxon>Campylobacteraceae</taxon>
        <taxon>Campylobacter</taxon>
    </lineage>
</organism>
<evidence type="ECO:0000313" key="3">
    <source>
        <dbReference type="Proteomes" id="UP000192902"/>
    </source>
</evidence>